<protein>
    <recommendedName>
        <fullName evidence="3">F-box protein</fullName>
    </recommendedName>
</protein>
<comment type="caution">
    <text evidence="1">The sequence shown here is derived from an EMBL/GenBank/DDBJ whole genome shotgun (WGS) entry which is preliminary data.</text>
</comment>
<dbReference type="Proteomes" id="UP001472677">
    <property type="component" value="Unassembled WGS sequence"/>
</dbReference>
<dbReference type="PANTHER" id="PTHR31790">
    <property type="entry name" value="OS02G0783600 PROTEIN"/>
    <property type="match status" value="1"/>
</dbReference>
<evidence type="ECO:0008006" key="3">
    <source>
        <dbReference type="Google" id="ProtNLM"/>
    </source>
</evidence>
<name>A0ABR2EBV4_9ROSI</name>
<evidence type="ECO:0000313" key="1">
    <source>
        <dbReference type="EMBL" id="KAK8556406.1"/>
    </source>
</evidence>
<dbReference type="EMBL" id="JBBPBM010000017">
    <property type="protein sequence ID" value="KAK8556406.1"/>
    <property type="molecule type" value="Genomic_DNA"/>
</dbReference>
<dbReference type="PANTHER" id="PTHR31790:SF526">
    <property type="entry name" value="OS12G0618150 PROTEIN"/>
    <property type="match status" value="1"/>
</dbReference>
<dbReference type="InterPro" id="IPR052361">
    <property type="entry name" value="F-box_domain"/>
</dbReference>
<proteinExistence type="predicted"/>
<organism evidence="1 2">
    <name type="scientific">Hibiscus sabdariffa</name>
    <name type="common">roselle</name>
    <dbReference type="NCBI Taxonomy" id="183260"/>
    <lineage>
        <taxon>Eukaryota</taxon>
        <taxon>Viridiplantae</taxon>
        <taxon>Streptophyta</taxon>
        <taxon>Embryophyta</taxon>
        <taxon>Tracheophyta</taxon>
        <taxon>Spermatophyta</taxon>
        <taxon>Magnoliopsida</taxon>
        <taxon>eudicotyledons</taxon>
        <taxon>Gunneridae</taxon>
        <taxon>Pentapetalae</taxon>
        <taxon>rosids</taxon>
        <taxon>malvids</taxon>
        <taxon>Malvales</taxon>
        <taxon>Malvaceae</taxon>
        <taxon>Malvoideae</taxon>
        <taxon>Hibiscus</taxon>
    </lineage>
</organism>
<accession>A0ABR2EBV4</accession>
<evidence type="ECO:0000313" key="2">
    <source>
        <dbReference type="Proteomes" id="UP001472677"/>
    </source>
</evidence>
<keyword evidence="2" id="KW-1185">Reference proteome</keyword>
<reference evidence="1 2" key="1">
    <citation type="journal article" date="2024" name="G3 (Bethesda)">
        <title>Genome assembly of Hibiscus sabdariffa L. provides insights into metabolisms of medicinal natural products.</title>
        <authorList>
            <person name="Kim T."/>
        </authorList>
    </citation>
    <scope>NUCLEOTIDE SEQUENCE [LARGE SCALE GENOMIC DNA]</scope>
    <source>
        <strain evidence="1">TK-2024</strain>
        <tissue evidence="1">Old leaves</tissue>
    </source>
</reference>
<gene>
    <name evidence="1" type="ORF">V6N12_002809</name>
</gene>
<sequence>MLCLAGDRDKVALWNPSTREFKILPESSVQHPPLVDSTSFDCLGFGYDSQTDDYKVATGSSGCLILSFDMVNEKFSTSPWPQTLNGFYSHLLDFNGLLGAMFYQGKGTEDSYDLWVMNGSWTKQFNIESVPGVERLLGL</sequence>